<reference evidence="1 2" key="1">
    <citation type="submission" date="2020-08" db="EMBL/GenBank/DDBJ databases">
        <title>Genomic Encyclopedia of Type Strains, Phase IV (KMG-IV): sequencing the most valuable type-strain genomes for metagenomic binning, comparative biology and taxonomic classification.</title>
        <authorList>
            <person name="Goeker M."/>
        </authorList>
    </citation>
    <scope>NUCLEOTIDE SEQUENCE [LARGE SCALE GENOMIC DNA]</scope>
    <source>
        <strain evidence="1 2">DSM 105721</strain>
    </source>
</reference>
<dbReference type="AlphaFoldDB" id="A0A7W6MYW8"/>
<accession>A0A7W6MYW8</accession>
<dbReference type="RefSeq" id="WP_124317320.1">
    <property type="nucleotide sequence ID" value="NZ_AP028155.1"/>
</dbReference>
<dbReference type="OrthoDB" id="1099677at2"/>
<organism evidence="1 2">
    <name type="scientific">Butyricimonas faecihominis</name>
    <dbReference type="NCBI Taxonomy" id="1472416"/>
    <lineage>
        <taxon>Bacteria</taxon>
        <taxon>Pseudomonadati</taxon>
        <taxon>Bacteroidota</taxon>
        <taxon>Bacteroidia</taxon>
        <taxon>Bacteroidales</taxon>
        <taxon>Odoribacteraceae</taxon>
        <taxon>Butyricimonas</taxon>
    </lineage>
</organism>
<dbReference type="GeneID" id="93101912"/>
<comment type="caution">
    <text evidence="1">The sequence shown here is derived from an EMBL/GenBank/DDBJ whole genome shotgun (WGS) entry which is preliminary data.</text>
</comment>
<protein>
    <submittedName>
        <fullName evidence="1">Uncharacterized protein</fullName>
    </submittedName>
</protein>
<proteinExistence type="predicted"/>
<dbReference type="EMBL" id="JACIES010000005">
    <property type="protein sequence ID" value="MBB4026449.1"/>
    <property type="molecule type" value="Genomic_DNA"/>
</dbReference>
<sequence>MYNSFNEKSLRVINNIYNNLLSHPLFSNCQIERINDFGNGTVQLDMYLNGNFYNKYMFCPDPAGNIESVAIYGASLMEHLRKIEASMKFCDIDVLEVSIDNGGYSPYVDVILGTY</sequence>
<evidence type="ECO:0000313" key="1">
    <source>
        <dbReference type="EMBL" id="MBB4026449.1"/>
    </source>
</evidence>
<gene>
    <name evidence="1" type="ORF">GGR14_002243</name>
</gene>
<evidence type="ECO:0000313" key="2">
    <source>
        <dbReference type="Proteomes" id="UP000546007"/>
    </source>
</evidence>
<name>A0A7W6MYW8_9BACT</name>
<keyword evidence="2" id="KW-1185">Reference proteome</keyword>
<dbReference type="Proteomes" id="UP000546007">
    <property type="component" value="Unassembled WGS sequence"/>
</dbReference>